<dbReference type="InterPro" id="IPR001173">
    <property type="entry name" value="Glyco_trans_2-like"/>
</dbReference>
<dbReference type="eggNOG" id="ENOG5030JW3">
    <property type="taxonomic scope" value="Bacteria"/>
</dbReference>
<dbReference type="EMBL" id="CP002736">
    <property type="protein sequence ID" value="AEF95389.1"/>
    <property type="molecule type" value="Genomic_DNA"/>
</dbReference>
<dbReference type="HOGENOM" id="CLU_1710341_0_0_9"/>
<dbReference type="InterPro" id="IPR029044">
    <property type="entry name" value="Nucleotide-diphossugar_trans"/>
</dbReference>
<dbReference type="SUPFAM" id="SSF53448">
    <property type="entry name" value="Nucleotide-diphospho-sugar transferases"/>
    <property type="match status" value="1"/>
</dbReference>
<organism evidence="2 3">
    <name type="scientific">Desulfotomaculum nigrificans (strain DSM 14880 / VKM B-2319 / CO-1-SRB)</name>
    <name type="common">Desulfotomaculum carboxydivorans</name>
    <dbReference type="NCBI Taxonomy" id="868595"/>
    <lineage>
        <taxon>Bacteria</taxon>
        <taxon>Bacillati</taxon>
        <taxon>Bacillota</taxon>
        <taxon>Clostridia</taxon>
        <taxon>Eubacteriales</taxon>
        <taxon>Desulfotomaculaceae</taxon>
        <taxon>Desulfotomaculum</taxon>
    </lineage>
</organism>
<evidence type="ECO:0000313" key="3">
    <source>
        <dbReference type="Proteomes" id="UP000009226"/>
    </source>
</evidence>
<protein>
    <submittedName>
        <fullName evidence="2">Glycosyl transferase family 2</fullName>
    </submittedName>
</protein>
<dbReference type="Gene3D" id="3.90.550.10">
    <property type="entry name" value="Spore Coat Polysaccharide Biosynthesis Protein SpsA, Chain A"/>
    <property type="match status" value="1"/>
</dbReference>
<gene>
    <name evidence="2" type="ordered locus">Desca_2567</name>
</gene>
<evidence type="ECO:0000313" key="2">
    <source>
        <dbReference type="EMBL" id="AEF95389.1"/>
    </source>
</evidence>
<dbReference type="Pfam" id="PF00535">
    <property type="entry name" value="Glycos_transf_2"/>
    <property type="match status" value="1"/>
</dbReference>
<dbReference type="STRING" id="868595.Desca_2567"/>
<proteinExistence type="predicted"/>
<keyword evidence="3" id="KW-1185">Reference proteome</keyword>
<reference evidence="2" key="1">
    <citation type="submission" date="2011-05" db="EMBL/GenBank/DDBJ databases">
        <title>Complete sequence of Desulfotomaculum carboxydivorans CO-1-SRB.</title>
        <authorList>
            <consortium name="US DOE Joint Genome Institute"/>
            <person name="Lucas S."/>
            <person name="Han J."/>
            <person name="Lapidus A."/>
            <person name="Cheng J.-F."/>
            <person name="Goodwin L."/>
            <person name="Pitluck S."/>
            <person name="Peters L."/>
            <person name="Mikhailova N."/>
            <person name="Lu M."/>
            <person name="Han C."/>
            <person name="Tapia R."/>
            <person name="Land M."/>
            <person name="Hauser L."/>
            <person name="Kyrpides N."/>
            <person name="Ivanova N."/>
            <person name="Pagani I."/>
            <person name="Stams A."/>
            <person name="Plugge C."/>
            <person name="Muyzer G."/>
            <person name="Kuever J."/>
            <person name="Parshina S."/>
            <person name="Ivanova A."/>
            <person name="Nazina T."/>
            <person name="Woyke T."/>
        </authorList>
    </citation>
    <scope>NUCLEOTIDE SEQUENCE [LARGE SCALE GENOMIC DNA]</scope>
    <source>
        <strain evidence="2">CO-1-SRB</strain>
    </source>
</reference>
<dbReference type="AlphaFoldDB" id="F6B517"/>
<name>F6B517_DESCC</name>
<feature type="domain" description="Glycosyltransferase 2-like" evidence="1">
    <location>
        <begin position="39"/>
        <end position="131"/>
    </location>
</feature>
<dbReference type="KEGG" id="dca:Desca_2567"/>
<keyword evidence="2" id="KW-0808">Transferase</keyword>
<dbReference type="GO" id="GO:0016740">
    <property type="term" value="F:transferase activity"/>
    <property type="evidence" value="ECO:0007669"/>
    <property type="project" value="UniProtKB-KW"/>
</dbReference>
<accession>F6B517</accession>
<sequence>MWATLEYLLLLILACYGIYRLTRDIFSALRSEPGPPVSMLVVVQNREHDVEYLMRRLAVWQRHQWVKLDIVVVDDNSRDDTRVILQGLQQKMPFRMIAVNDRELSGDYAGADRALLTGLLHCHNALVWLVDMRRLPQEMMAGKVFRVFFCQGWR</sequence>
<dbReference type="RefSeq" id="WP_003543754.1">
    <property type="nucleotide sequence ID" value="NC_015565.1"/>
</dbReference>
<dbReference type="Proteomes" id="UP000009226">
    <property type="component" value="Chromosome"/>
</dbReference>
<evidence type="ECO:0000259" key="1">
    <source>
        <dbReference type="Pfam" id="PF00535"/>
    </source>
</evidence>